<reference evidence="18 19" key="1">
    <citation type="submission" date="2024-02" db="EMBL/GenBank/DDBJ databases">
        <authorList>
            <person name="Daric V."/>
            <person name="Darras S."/>
        </authorList>
    </citation>
    <scope>NUCLEOTIDE SEQUENCE [LARGE SCALE GENOMIC DNA]</scope>
</reference>
<evidence type="ECO:0000256" key="7">
    <source>
        <dbReference type="ARBA" id="ARBA00023002"/>
    </source>
</evidence>
<sequence length="609" mass="68880">MSKYKSFIPDSGDGNAYIKREFVLTKKGGNEKKNVTGEILSAESENINATKLESKHTKARGQNKRRPRPQKEKLEEKLCPSKITDEGTCTFGDKCKYLHDISDYMKIKPSDLGEDCFSYRKYGFCNYSYACRFAGDHVEYNPENGYSNVVDEDMKSKQYVPVKNVLSRDLQLSLRKRKVGFNRTETALKGISLEQEKRRKCAKDESNDIDNNDQKTGTLSSVNVTHDTEPDNSVSTESNSGCVLDSDVISLRPPEKKKIDFKNKLYLAPLTTCGNLPFRVTCKRLGADITCGEMAVATNLLQANISEWALMKRHPSEDIFGVQLCGAFPDTMARCAELLNKTCDIDFIDINLGCPIDLIYKKGAGSALMRRSKKLFDITTCMEAVLDIPLTCKLRTGIETGKNNAHSILPIIRDCNVALATVHGRSREARYTRVADWNYIDKCAQAADPMPVFGNGDVLSYHDYYSALDNTSVAGIMIARGALIKPWIFTEIKERRDWDISSSERLDLLKNFVNEGLVHWGSDTRGIATTRRFLLEWCSFLHRYIPVGLLEHAPQRINERPPYYFGRDDLETLMASPNCNDWVKISEMLLGKVPENFEFLPKHKANAYK</sequence>
<name>A0ABP0GZW5_CLALP</name>
<comment type="catalytic activity">
    <reaction evidence="13">
        <text>5,6-dihydrouridine(47) in tRNA + NADP(+) = uridine(47) in tRNA + NADPH + H(+)</text>
        <dbReference type="Rhea" id="RHEA:53360"/>
        <dbReference type="Rhea" id="RHEA-COMP:13539"/>
        <dbReference type="Rhea" id="RHEA-COMP:13540"/>
        <dbReference type="ChEBI" id="CHEBI:15378"/>
        <dbReference type="ChEBI" id="CHEBI:57783"/>
        <dbReference type="ChEBI" id="CHEBI:58349"/>
        <dbReference type="ChEBI" id="CHEBI:65315"/>
        <dbReference type="ChEBI" id="CHEBI:74443"/>
        <dbReference type="EC" id="1.3.1.89"/>
    </reaction>
    <physiologicalReaction direction="right-to-left" evidence="13">
        <dbReference type="Rhea" id="RHEA:53362"/>
    </physiologicalReaction>
</comment>
<keyword evidence="5 15" id="KW-0819">tRNA processing</keyword>
<dbReference type="Pfam" id="PF25585">
    <property type="entry name" value="zf-CCCH_DUS3L"/>
    <property type="match status" value="1"/>
</dbReference>
<evidence type="ECO:0000256" key="6">
    <source>
        <dbReference type="ARBA" id="ARBA00022857"/>
    </source>
</evidence>
<evidence type="ECO:0000256" key="2">
    <source>
        <dbReference type="ARBA" id="ARBA00022630"/>
    </source>
</evidence>
<evidence type="ECO:0000256" key="8">
    <source>
        <dbReference type="ARBA" id="ARBA00023027"/>
    </source>
</evidence>
<dbReference type="EMBL" id="CAWYQH010000163">
    <property type="protein sequence ID" value="CAK8696693.1"/>
    <property type="molecule type" value="Genomic_DNA"/>
</dbReference>
<keyword evidence="7 15" id="KW-0560">Oxidoreductase</keyword>
<protein>
    <recommendedName>
        <fullName evidence="15">tRNA-dihydrouridine(47) synthase [NAD(P)(+)]</fullName>
        <ecNumber evidence="15">1.3.1.-</ecNumber>
    </recommendedName>
    <alternativeName>
        <fullName evidence="15">tRNA-dihydrouridine synthase 3</fullName>
    </alternativeName>
</protein>
<accession>A0ABP0GZW5</accession>
<evidence type="ECO:0000256" key="9">
    <source>
        <dbReference type="ARBA" id="ARBA00045365"/>
    </source>
</evidence>
<evidence type="ECO:0000256" key="14">
    <source>
        <dbReference type="PROSITE-ProRule" id="PRU00723"/>
    </source>
</evidence>
<evidence type="ECO:0000256" key="15">
    <source>
        <dbReference type="RuleBase" id="RU291113"/>
    </source>
</evidence>
<keyword evidence="14 15" id="KW-0863">Zinc-finger</keyword>
<dbReference type="Pfam" id="PF01207">
    <property type="entry name" value="Dus"/>
    <property type="match status" value="1"/>
</dbReference>
<dbReference type="Gene3D" id="3.20.20.70">
    <property type="entry name" value="Aldolase class I"/>
    <property type="match status" value="1"/>
</dbReference>
<dbReference type="EC" id="1.3.1.-" evidence="15"/>
<keyword evidence="2 15" id="KW-0285">Flavoprotein</keyword>
<comment type="similarity">
    <text evidence="15">Belongs to the dus family. Dus3 subfamily.</text>
</comment>
<keyword evidence="8" id="KW-0520">NAD</keyword>
<proteinExistence type="inferred from homology"/>
<keyword evidence="6" id="KW-0521">NADP</keyword>
<dbReference type="SUPFAM" id="SSF51395">
    <property type="entry name" value="FMN-linked oxidoreductases"/>
    <property type="match status" value="1"/>
</dbReference>
<feature type="compositionally biased region" description="Basic residues" evidence="16">
    <location>
        <begin position="57"/>
        <end position="68"/>
    </location>
</feature>
<comment type="catalytic activity">
    <reaction evidence="10">
        <text>5,6-dihydrouridine(47) in tRNA + NAD(+) = uridine(47) in tRNA + NADH + H(+)</text>
        <dbReference type="Rhea" id="RHEA:53364"/>
        <dbReference type="Rhea" id="RHEA-COMP:13539"/>
        <dbReference type="Rhea" id="RHEA-COMP:13540"/>
        <dbReference type="ChEBI" id="CHEBI:15378"/>
        <dbReference type="ChEBI" id="CHEBI:57540"/>
        <dbReference type="ChEBI" id="CHEBI:57945"/>
        <dbReference type="ChEBI" id="CHEBI:65315"/>
        <dbReference type="ChEBI" id="CHEBI:74443"/>
        <dbReference type="EC" id="1.3.1.89"/>
    </reaction>
    <physiologicalReaction direction="right-to-left" evidence="10">
        <dbReference type="Rhea" id="RHEA:53366"/>
    </physiologicalReaction>
</comment>
<comment type="function">
    <text evidence="9">Catalyzes the synthesis of dihydrouridine, a modified base, in various RNAs, such as tRNAs, mRNAs and some long non-coding RNAs (lncRNAs). Mainly modifies the uridine in position 47 (U47) in the D-loop of most cytoplasmic tRNAs. Also able to mediate the formation of dihydrouridine in some mRNAs, thereby regulating their translation.</text>
</comment>
<dbReference type="PANTHER" id="PTHR45846:SF1">
    <property type="entry name" value="TRNA-DIHYDROURIDINE(47) SYNTHASE [NAD(P)(+)]-LIKE"/>
    <property type="match status" value="1"/>
</dbReference>
<evidence type="ECO:0000256" key="4">
    <source>
        <dbReference type="ARBA" id="ARBA00022664"/>
    </source>
</evidence>
<dbReference type="Gene3D" id="4.10.1000.10">
    <property type="entry name" value="Zinc finger, CCCH-type"/>
    <property type="match status" value="1"/>
</dbReference>
<dbReference type="Proteomes" id="UP001642483">
    <property type="component" value="Unassembled WGS sequence"/>
</dbReference>
<keyword evidence="3 15" id="KW-0288">FMN</keyword>
<evidence type="ECO:0000259" key="17">
    <source>
        <dbReference type="PROSITE" id="PS50103"/>
    </source>
</evidence>
<dbReference type="SMART" id="SM00356">
    <property type="entry name" value="ZnF_C3H1"/>
    <property type="match status" value="2"/>
</dbReference>
<gene>
    <name evidence="18" type="ORF">CVLEPA_LOCUS30027</name>
</gene>
<evidence type="ECO:0000256" key="13">
    <source>
        <dbReference type="ARBA" id="ARBA00049513"/>
    </source>
</evidence>
<dbReference type="PROSITE" id="PS01136">
    <property type="entry name" value="UPF0034"/>
    <property type="match status" value="1"/>
</dbReference>
<evidence type="ECO:0000256" key="5">
    <source>
        <dbReference type="ARBA" id="ARBA00022694"/>
    </source>
</evidence>
<dbReference type="InterPro" id="IPR013785">
    <property type="entry name" value="Aldolase_TIM"/>
</dbReference>
<evidence type="ECO:0000256" key="16">
    <source>
        <dbReference type="SAM" id="MobiDB-lite"/>
    </source>
</evidence>
<feature type="zinc finger region" description="C3H1-type" evidence="14">
    <location>
        <begin position="73"/>
        <end position="102"/>
    </location>
</feature>
<evidence type="ECO:0000313" key="18">
    <source>
        <dbReference type="EMBL" id="CAK8696693.1"/>
    </source>
</evidence>
<keyword evidence="14 15" id="KW-0862">Zinc</keyword>
<dbReference type="InterPro" id="IPR035587">
    <property type="entry name" value="DUS-like_FMN-bd"/>
</dbReference>
<dbReference type="CDD" id="cd02801">
    <property type="entry name" value="DUS_like_FMN"/>
    <property type="match status" value="1"/>
</dbReference>
<evidence type="ECO:0000256" key="11">
    <source>
        <dbReference type="ARBA" id="ARBA00048342"/>
    </source>
</evidence>
<keyword evidence="14 15" id="KW-0479">Metal-binding</keyword>
<keyword evidence="4" id="KW-0507">mRNA processing</keyword>
<evidence type="ECO:0000256" key="1">
    <source>
        <dbReference type="ARBA" id="ARBA00001917"/>
    </source>
</evidence>
<evidence type="ECO:0000313" key="19">
    <source>
        <dbReference type="Proteomes" id="UP001642483"/>
    </source>
</evidence>
<feature type="region of interest" description="Disordered" evidence="16">
    <location>
        <begin position="46"/>
        <end position="77"/>
    </location>
</feature>
<dbReference type="PROSITE" id="PS50103">
    <property type="entry name" value="ZF_C3H1"/>
    <property type="match status" value="1"/>
</dbReference>
<evidence type="ECO:0000256" key="12">
    <source>
        <dbReference type="ARBA" id="ARBA00049447"/>
    </source>
</evidence>
<comment type="catalytic activity">
    <reaction evidence="12">
        <text>a 5,6-dihydrouridine in mRNA + NADP(+) = a uridine in mRNA + NADPH + H(+)</text>
        <dbReference type="Rhea" id="RHEA:69855"/>
        <dbReference type="Rhea" id="RHEA-COMP:14658"/>
        <dbReference type="Rhea" id="RHEA-COMP:17789"/>
        <dbReference type="ChEBI" id="CHEBI:15378"/>
        <dbReference type="ChEBI" id="CHEBI:57783"/>
        <dbReference type="ChEBI" id="CHEBI:58349"/>
        <dbReference type="ChEBI" id="CHEBI:65315"/>
        <dbReference type="ChEBI" id="CHEBI:74443"/>
    </reaction>
    <physiologicalReaction direction="right-to-left" evidence="12">
        <dbReference type="Rhea" id="RHEA:69857"/>
    </physiologicalReaction>
</comment>
<feature type="domain" description="C3H1-type" evidence="17">
    <location>
        <begin position="73"/>
        <end position="102"/>
    </location>
</feature>
<dbReference type="InterPro" id="IPR018517">
    <property type="entry name" value="tRNA_hU_synthase_CS"/>
</dbReference>
<feature type="compositionally biased region" description="Polar residues" evidence="16">
    <location>
        <begin position="214"/>
        <end position="239"/>
    </location>
</feature>
<keyword evidence="19" id="KW-1185">Reference proteome</keyword>
<comment type="caution">
    <text evidence="18">The sequence shown here is derived from an EMBL/GenBank/DDBJ whole genome shotgun (WGS) entry which is preliminary data.</text>
</comment>
<dbReference type="InterPro" id="IPR000571">
    <property type="entry name" value="Znf_CCCH"/>
</dbReference>
<comment type="cofactor">
    <cofactor evidence="1 15">
        <name>FMN</name>
        <dbReference type="ChEBI" id="CHEBI:58210"/>
    </cofactor>
</comment>
<evidence type="ECO:0000256" key="3">
    <source>
        <dbReference type="ARBA" id="ARBA00022643"/>
    </source>
</evidence>
<feature type="region of interest" description="Disordered" evidence="16">
    <location>
        <begin position="202"/>
        <end position="239"/>
    </location>
</feature>
<evidence type="ECO:0000256" key="10">
    <source>
        <dbReference type="ARBA" id="ARBA00048266"/>
    </source>
</evidence>
<organism evidence="18 19">
    <name type="scientific">Clavelina lepadiformis</name>
    <name type="common">Light-bulb sea squirt</name>
    <name type="synonym">Ascidia lepadiformis</name>
    <dbReference type="NCBI Taxonomy" id="159417"/>
    <lineage>
        <taxon>Eukaryota</taxon>
        <taxon>Metazoa</taxon>
        <taxon>Chordata</taxon>
        <taxon>Tunicata</taxon>
        <taxon>Ascidiacea</taxon>
        <taxon>Aplousobranchia</taxon>
        <taxon>Clavelinidae</taxon>
        <taxon>Clavelina</taxon>
    </lineage>
</organism>
<dbReference type="PANTHER" id="PTHR45846">
    <property type="entry name" value="TRNA-DIHYDROURIDINE(47) SYNTHASE [NAD(P)(+)]-LIKE"/>
    <property type="match status" value="1"/>
</dbReference>
<comment type="catalytic activity">
    <reaction evidence="11">
        <text>a 5,6-dihydrouridine in mRNA + NAD(+) = a uridine in mRNA + NADH + H(+)</text>
        <dbReference type="Rhea" id="RHEA:69851"/>
        <dbReference type="Rhea" id="RHEA-COMP:14658"/>
        <dbReference type="Rhea" id="RHEA-COMP:17789"/>
        <dbReference type="ChEBI" id="CHEBI:15378"/>
        <dbReference type="ChEBI" id="CHEBI:57540"/>
        <dbReference type="ChEBI" id="CHEBI:57945"/>
        <dbReference type="ChEBI" id="CHEBI:65315"/>
        <dbReference type="ChEBI" id="CHEBI:74443"/>
    </reaction>
    <physiologicalReaction direction="right-to-left" evidence="11">
        <dbReference type="Rhea" id="RHEA:69853"/>
    </physiologicalReaction>
</comment>